<protein>
    <submittedName>
        <fullName evidence="9">MFS family permease</fullName>
    </submittedName>
</protein>
<evidence type="ECO:0000256" key="7">
    <source>
        <dbReference type="SAM" id="Phobius"/>
    </source>
</evidence>
<feature type="transmembrane region" description="Helical" evidence="7">
    <location>
        <begin position="349"/>
        <end position="368"/>
    </location>
</feature>
<feature type="transmembrane region" description="Helical" evidence="7">
    <location>
        <begin position="106"/>
        <end position="129"/>
    </location>
</feature>
<evidence type="ECO:0000256" key="1">
    <source>
        <dbReference type="ARBA" id="ARBA00004651"/>
    </source>
</evidence>
<sequence>MSLYQLIRANSNFRLTWFAMFVSRLGDGLYSVAIIWMTYQVDRSALSLGIVLGAFTFSTFVFGIFAGVVADRMNRRTLIISSSVLCGVTVLVIPLTFYFGMLHLPLLVFFSFVFGALTQFFEPVVRASVSNLVSKTELTQGNAALGTTESIGYLVGPTLGGILITFFNVEMVLVLNGISFLLAALLISKVNVPLNNMPEAISPTKWTHDLKEGLQFIKENQFVIRLFQISILSTIAYSPFFVNLPIFLDEGLTLSSKEQATFLGILYSILSLGQLIGFWLIGYVPDRIRVNLTIGYLLQAIGFGLLFVLSHPVAIMLSVTVAGISFGLVSAPFYSAIQREVPGRLHGRVFGVQSTFNGLLLPAGRTITGGALEFVNARSIFLFMGVLYFVNAFLANLLSKEK</sequence>
<feature type="transmembrane region" description="Helical" evidence="7">
    <location>
        <begin position="380"/>
        <end position="398"/>
    </location>
</feature>
<dbReference type="EMBL" id="JAFBFH010000010">
    <property type="protein sequence ID" value="MBM7714847.1"/>
    <property type="molecule type" value="Genomic_DNA"/>
</dbReference>
<keyword evidence="5 7" id="KW-1133">Transmembrane helix</keyword>
<dbReference type="InterPro" id="IPR036259">
    <property type="entry name" value="MFS_trans_sf"/>
</dbReference>
<feature type="transmembrane region" description="Helical" evidence="7">
    <location>
        <begin position="290"/>
        <end position="309"/>
    </location>
</feature>
<evidence type="ECO:0000313" key="9">
    <source>
        <dbReference type="EMBL" id="MBM7714847.1"/>
    </source>
</evidence>
<accession>A0ABS2R5C7</accession>
<dbReference type="PANTHER" id="PTHR23513">
    <property type="entry name" value="INTEGRAL MEMBRANE EFFLUX PROTEIN-RELATED"/>
    <property type="match status" value="1"/>
</dbReference>
<evidence type="ECO:0000256" key="2">
    <source>
        <dbReference type="ARBA" id="ARBA00022448"/>
    </source>
</evidence>
<dbReference type="PROSITE" id="PS50850">
    <property type="entry name" value="MFS"/>
    <property type="match status" value="1"/>
</dbReference>
<keyword evidence="3" id="KW-1003">Cell membrane</keyword>
<dbReference type="InterPro" id="IPR011701">
    <property type="entry name" value="MFS"/>
</dbReference>
<feature type="transmembrane region" description="Helical" evidence="7">
    <location>
        <begin position="77"/>
        <end position="100"/>
    </location>
</feature>
<keyword evidence="10" id="KW-1185">Reference proteome</keyword>
<keyword evidence="6 7" id="KW-0472">Membrane</keyword>
<feature type="transmembrane region" description="Helical" evidence="7">
    <location>
        <begin position="45"/>
        <end position="70"/>
    </location>
</feature>
<feature type="transmembrane region" description="Helical" evidence="7">
    <location>
        <begin position="262"/>
        <end position="283"/>
    </location>
</feature>
<evidence type="ECO:0000259" key="8">
    <source>
        <dbReference type="PROSITE" id="PS50850"/>
    </source>
</evidence>
<feature type="transmembrane region" description="Helical" evidence="7">
    <location>
        <begin position="173"/>
        <end position="192"/>
    </location>
</feature>
<feature type="transmembrane region" description="Helical" evidence="7">
    <location>
        <begin position="315"/>
        <end position="337"/>
    </location>
</feature>
<evidence type="ECO:0000256" key="6">
    <source>
        <dbReference type="ARBA" id="ARBA00023136"/>
    </source>
</evidence>
<dbReference type="Pfam" id="PF07690">
    <property type="entry name" value="MFS_1"/>
    <property type="match status" value="1"/>
</dbReference>
<reference evidence="9 10" key="1">
    <citation type="submission" date="2021-01" db="EMBL/GenBank/DDBJ databases">
        <title>Genomic Encyclopedia of Type Strains, Phase IV (KMG-IV): sequencing the most valuable type-strain genomes for metagenomic binning, comparative biology and taxonomic classification.</title>
        <authorList>
            <person name="Goeker M."/>
        </authorList>
    </citation>
    <scope>NUCLEOTIDE SEQUENCE [LARGE SCALE GENOMIC DNA]</scope>
    <source>
        <strain evidence="9 10">DSM 105453</strain>
    </source>
</reference>
<evidence type="ECO:0000256" key="3">
    <source>
        <dbReference type="ARBA" id="ARBA00022475"/>
    </source>
</evidence>
<dbReference type="Proteomes" id="UP000823485">
    <property type="component" value="Unassembled WGS sequence"/>
</dbReference>
<evidence type="ECO:0000313" key="10">
    <source>
        <dbReference type="Proteomes" id="UP000823485"/>
    </source>
</evidence>
<dbReference type="SUPFAM" id="SSF103473">
    <property type="entry name" value="MFS general substrate transporter"/>
    <property type="match status" value="1"/>
</dbReference>
<evidence type="ECO:0000256" key="5">
    <source>
        <dbReference type="ARBA" id="ARBA00022989"/>
    </source>
</evidence>
<keyword evidence="4 7" id="KW-0812">Transmembrane</keyword>
<comment type="caution">
    <text evidence="9">The sequence shown here is derived from an EMBL/GenBank/DDBJ whole genome shotgun (WGS) entry which is preliminary data.</text>
</comment>
<feature type="transmembrane region" description="Helical" evidence="7">
    <location>
        <begin position="150"/>
        <end position="167"/>
    </location>
</feature>
<feature type="transmembrane region" description="Helical" evidence="7">
    <location>
        <begin position="21"/>
        <end position="39"/>
    </location>
</feature>
<proteinExistence type="predicted"/>
<evidence type="ECO:0000256" key="4">
    <source>
        <dbReference type="ARBA" id="ARBA00022692"/>
    </source>
</evidence>
<gene>
    <name evidence="9" type="ORF">JOC94_001819</name>
</gene>
<organism evidence="9 10">
    <name type="scientific">Siminovitchia thermophila</name>
    <dbReference type="NCBI Taxonomy" id="1245522"/>
    <lineage>
        <taxon>Bacteria</taxon>
        <taxon>Bacillati</taxon>
        <taxon>Bacillota</taxon>
        <taxon>Bacilli</taxon>
        <taxon>Bacillales</taxon>
        <taxon>Bacillaceae</taxon>
        <taxon>Siminovitchia</taxon>
    </lineage>
</organism>
<comment type="subcellular location">
    <subcellularLocation>
        <location evidence="1">Cell membrane</location>
        <topology evidence="1">Multi-pass membrane protein</topology>
    </subcellularLocation>
</comment>
<keyword evidence="2" id="KW-0813">Transport</keyword>
<dbReference type="InterPro" id="IPR020846">
    <property type="entry name" value="MFS_dom"/>
</dbReference>
<dbReference type="Gene3D" id="1.20.1250.20">
    <property type="entry name" value="MFS general substrate transporter like domains"/>
    <property type="match status" value="1"/>
</dbReference>
<dbReference type="CDD" id="cd06173">
    <property type="entry name" value="MFS_MefA_like"/>
    <property type="match status" value="1"/>
</dbReference>
<name>A0ABS2R5C7_9BACI</name>
<dbReference type="RefSeq" id="WP_077113552.1">
    <property type="nucleotide sequence ID" value="NZ_JAFBFH010000010.1"/>
</dbReference>
<feature type="domain" description="Major facilitator superfamily (MFS) profile" evidence="8">
    <location>
        <begin position="12"/>
        <end position="402"/>
    </location>
</feature>
<dbReference type="PANTHER" id="PTHR23513:SF6">
    <property type="entry name" value="MAJOR FACILITATOR SUPERFAMILY ASSOCIATED DOMAIN-CONTAINING PROTEIN"/>
    <property type="match status" value="1"/>
</dbReference>
<feature type="transmembrane region" description="Helical" evidence="7">
    <location>
        <begin position="222"/>
        <end position="242"/>
    </location>
</feature>